<evidence type="ECO:0008006" key="3">
    <source>
        <dbReference type="Google" id="ProtNLM"/>
    </source>
</evidence>
<protein>
    <recommendedName>
        <fullName evidence="3">Lipocalin-like domain-containing protein</fullName>
    </recommendedName>
</protein>
<keyword evidence="2" id="KW-1185">Reference proteome</keyword>
<reference evidence="1 2" key="1">
    <citation type="journal article" date="2020" name="mSystems">
        <title>Defining Genomic and Predicted Metabolic Features of the Acetobacterium Genus.</title>
        <authorList>
            <person name="Ross D.E."/>
            <person name="Marshall C.W."/>
            <person name="Gulliver D."/>
            <person name="May H.D."/>
            <person name="Norman R.S."/>
        </authorList>
    </citation>
    <scope>NUCLEOTIDE SEQUENCE [LARGE SCALE GENOMIC DNA]</scope>
    <source>
        <strain evidence="1 2">DSM 4132</strain>
    </source>
</reference>
<evidence type="ECO:0000313" key="2">
    <source>
        <dbReference type="Proteomes" id="UP000622405"/>
    </source>
</evidence>
<evidence type="ECO:0000313" key="1">
    <source>
        <dbReference type="EMBL" id="MBC3899727.1"/>
    </source>
</evidence>
<proteinExistence type="predicted"/>
<dbReference type="RefSeq" id="WP_186894142.1">
    <property type="nucleotide sequence ID" value="NZ_WJBE01000006.1"/>
</dbReference>
<organism evidence="1 2">
    <name type="scientific">Acetobacterium malicum</name>
    <dbReference type="NCBI Taxonomy" id="52692"/>
    <lineage>
        <taxon>Bacteria</taxon>
        <taxon>Bacillati</taxon>
        <taxon>Bacillota</taxon>
        <taxon>Clostridia</taxon>
        <taxon>Eubacteriales</taxon>
        <taxon>Eubacteriaceae</taxon>
        <taxon>Acetobacterium</taxon>
    </lineage>
</organism>
<accession>A0ABR6YX19</accession>
<dbReference type="EMBL" id="WJBE01000006">
    <property type="protein sequence ID" value="MBC3899727.1"/>
    <property type="molecule type" value="Genomic_DNA"/>
</dbReference>
<sequence>MAVVTCGCDIADLVTDIFKKPVVTGEWYNKDSNTYIALNDDGNFTMGYGKGNANTGGTYDYDKKEIILHLDYTIKADGTKEDWDQSSLTGGAGKIIMPYELHGDGTLKIKSEGGNLTYEKIGGEAVTTNQKSLVGTWNYEKGSLQLILTEDGHYTMTDGHALSEDEAGHEGHDQGDYTFTDGSLSLSLNGTNRDFQAELVMKDRLKLENESGTFYYVRVSK</sequence>
<comment type="caution">
    <text evidence="1">The sequence shown here is derived from an EMBL/GenBank/DDBJ whole genome shotgun (WGS) entry which is preliminary data.</text>
</comment>
<dbReference type="Proteomes" id="UP000622405">
    <property type="component" value="Unassembled WGS sequence"/>
</dbReference>
<gene>
    <name evidence="1" type="ORF">GH811_08870</name>
</gene>
<name>A0ABR6YX19_9FIRM</name>